<keyword evidence="1" id="KW-0812">Transmembrane</keyword>
<dbReference type="Proteomes" id="UP000235672">
    <property type="component" value="Unassembled WGS sequence"/>
</dbReference>
<evidence type="ECO:0000313" key="3">
    <source>
        <dbReference type="Proteomes" id="UP000235672"/>
    </source>
</evidence>
<name>A0A2J6QKZ7_9HELO</name>
<reference evidence="2 3" key="1">
    <citation type="submission" date="2016-05" db="EMBL/GenBank/DDBJ databases">
        <title>A degradative enzymes factory behind the ericoid mycorrhizal symbiosis.</title>
        <authorList>
            <consortium name="DOE Joint Genome Institute"/>
            <person name="Martino E."/>
            <person name="Morin E."/>
            <person name="Grelet G."/>
            <person name="Kuo A."/>
            <person name="Kohler A."/>
            <person name="Daghino S."/>
            <person name="Barry K."/>
            <person name="Choi C."/>
            <person name="Cichocki N."/>
            <person name="Clum A."/>
            <person name="Copeland A."/>
            <person name="Hainaut M."/>
            <person name="Haridas S."/>
            <person name="Labutti K."/>
            <person name="Lindquist E."/>
            <person name="Lipzen A."/>
            <person name="Khouja H.-R."/>
            <person name="Murat C."/>
            <person name="Ohm R."/>
            <person name="Olson A."/>
            <person name="Spatafora J."/>
            <person name="Veneault-Fourrey C."/>
            <person name="Henrissat B."/>
            <person name="Grigoriev I."/>
            <person name="Martin F."/>
            <person name="Perotto S."/>
        </authorList>
    </citation>
    <scope>NUCLEOTIDE SEQUENCE [LARGE SCALE GENOMIC DNA]</scope>
    <source>
        <strain evidence="2 3">UAMH 7357</strain>
    </source>
</reference>
<proteinExistence type="predicted"/>
<dbReference type="EMBL" id="KZ613467">
    <property type="protein sequence ID" value="PMD26945.1"/>
    <property type="molecule type" value="Genomic_DNA"/>
</dbReference>
<dbReference type="OrthoDB" id="5400196at2759"/>
<evidence type="ECO:0000313" key="2">
    <source>
        <dbReference type="EMBL" id="PMD26945.1"/>
    </source>
</evidence>
<accession>A0A2J6QKZ7</accession>
<protein>
    <submittedName>
        <fullName evidence="2">Uncharacterized protein</fullName>
    </submittedName>
</protein>
<feature type="transmembrane region" description="Helical" evidence="1">
    <location>
        <begin position="37"/>
        <end position="57"/>
    </location>
</feature>
<dbReference type="AlphaFoldDB" id="A0A2J6QKZ7"/>
<gene>
    <name evidence="2" type="ORF">NA56DRAFT_698187</name>
</gene>
<keyword evidence="1" id="KW-0472">Membrane</keyword>
<keyword evidence="1" id="KW-1133">Transmembrane helix</keyword>
<organism evidence="2 3">
    <name type="scientific">Hyaloscypha hepaticicola</name>
    <dbReference type="NCBI Taxonomy" id="2082293"/>
    <lineage>
        <taxon>Eukaryota</taxon>
        <taxon>Fungi</taxon>
        <taxon>Dikarya</taxon>
        <taxon>Ascomycota</taxon>
        <taxon>Pezizomycotina</taxon>
        <taxon>Leotiomycetes</taxon>
        <taxon>Helotiales</taxon>
        <taxon>Hyaloscyphaceae</taxon>
        <taxon>Hyaloscypha</taxon>
    </lineage>
</organism>
<keyword evidence="3" id="KW-1185">Reference proteome</keyword>
<sequence>MSLGSRPRFLSRRKHVAEGRQEFVASVFPSLHGSSSIWGPISAILLQLGIVALLLVVLKTEIFVDSWATSSSNSIHLIYITLLTVLATIITSFTTGSIQKLWFYRSAFLSSDSSLSTETYIKVLAGLGAVIDQLKGWQVSLTFVFAGLIRPPSLLAESQSRQIYTIQDQYCINDLGNRSISGGWFSWTLPNGSIIVYDQNPGVDFARRPEQAAYIMGDVQVMQGAAGVPWGLNGLDDMFGTVRDSNFLWASRCLPALKKNSVYYYSGGEISITKGKELWISDGTGSCFTSSADLSSVILPTDDFSMIKGACTGNHTLGTATILFAATNWNSNVTRYGVVNGYFSGYADYLAAAVGHGVLLDKVDNTGSLAQTVNFGKKQHSGRYLETSVNNGYGYQAQALSNSSCQISDDIGNAISLNEVLTDAPLATAGGATWPLLAENMFFDGWFDTLEYVIRQVGYQNASQGTGVFQDSTDDLEDALGLATAITLGLFWGGDDCRGYHNTE</sequence>
<evidence type="ECO:0000256" key="1">
    <source>
        <dbReference type="SAM" id="Phobius"/>
    </source>
</evidence>
<feature type="transmembrane region" description="Helical" evidence="1">
    <location>
        <begin position="77"/>
        <end position="98"/>
    </location>
</feature>